<evidence type="ECO:0000313" key="1">
    <source>
        <dbReference type="EMBL" id="PZO36250.1"/>
    </source>
</evidence>
<proteinExistence type="predicted"/>
<dbReference type="PANTHER" id="PTHR35788:SF1">
    <property type="entry name" value="EXPORTED PROTEIN"/>
    <property type="match status" value="1"/>
</dbReference>
<reference evidence="1 2" key="2">
    <citation type="submission" date="2018-06" db="EMBL/GenBank/DDBJ databases">
        <title>Metagenomic assembly of (sub)arctic Cyanobacteria and their associated microbiome from non-axenic cultures.</title>
        <authorList>
            <person name="Baurain D."/>
        </authorList>
    </citation>
    <scope>NUCLEOTIDE SEQUENCE [LARGE SCALE GENOMIC DNA]</scope>
    <source>
        <strain evidence="1">ULC066bin1</strain>
    </source>
</reference>
<dbReference type="AlphaFoldDB" id="A0A2W4VW94"/>
<accession>A0A2W4VW94</accession>
<gene>
    <name evidence="1" type="ORF">DCF19_22140</name>
</gene>
<sequence>MRLSQIHPSLYYLRVRQKRIARHLSDLLSTKKFARDKSINNLPYKCKAHKSLLRRKLGASDPSLQEGKVINLQIARQAIDGVLINPNETFSFWKLLGKTTSEKGYVEGLQLSRGEVKTGVGGGLCQLANLLYWMVLHSPLEIAERHHHSFDPFPDDRRVLPFGSGASVFYNYVGLRFYNPTDRMFQFRVWLTEDYLQGAIYTDQEWNYSYHITEKKHQFLQQNGKNYRKNEIWRNIFDKCTGNLVTEELVIKNFSEVKYSLSDLHN</sequence>
<organism evidence="1 2">
    <name type="scientific">Pseudanabaena frigida</name>
    <dbReference type="NCBI Taxonomy" id="945775"/>
    <lineage>
        <taxon>Bacteria</taxon>
        <taxon>Bacillati</taxon>
        <taxon>Cyanobacteriota</taxon>
        <taxon>Cyanophyceae</taxon>
        <taxon>Pseudanabaenales</taxon>
        <taxon>Pseudanabaenaceae</taxon>
        <taxon>Pseudanabaena</taxon>
    </lineage>
</organism>
<dbReference type="EMBL" id="QBML01000043">
    <property type="protein sequence ID" value="PZO36250.1"/>
    <property type="molecule type" value="Genomic_DNA"/>
</dbReference>
<protein>
    <submittedName>
        <fullName evidence="1">Vancomycin resistance protein</fullName>
    </submittedName>
</protein>
<dbReference type="Pfam" id="PF04294">
    <property type="entry name" value="VanW"/>
    <property type="match status" value="1"/>
</dbReference>
<dbReference type="PANTHER" id="PTHR35788">
    <property type="entry name" value="EXPORTED PROTEIN-RELATED"/>
    <property type="match status" value="1"/>
</dbReference>
<dbReference type="InterPro" id="IPR052913">
    <property type="entry name" value="Glycopeptide_resist_protein"/>
</dbReference>
<dbReference type="Proteomes" id="UP000249467">
    <property type="component" value="Unassembled WGS sequence"/>
</dbReference>
<name>A0A2W4VW94_9CYAN</name>
<reference evidence="1 2" key="1">
    <citation type="submission" date="2018-04" db="EMBL/GenBank/DDBJ databases">
        <authorList>
            <person name="Go L.Y."/>
            <person name="Mitchell J.A."/>
        </authorList>
    </citation>
    <scope>NUCLEOTIDE SEQUENCE [LARGE SCALE GENOMIC DNA]</scope>
    <source>
        <strain evidence="1">ULC066bin1</strain>
    </source>
</reference>
<comment type="caution">
    <text evidence="1">The sequence shown here is derived from an EMBL/GenBank/DDBJ whole genome shotgun (WGS) entry which is preliminary data.</text>
</comment>
<dbReference type="InterPro" id="IPR007391">
    <property type="entry name" value="Vancomycin_resist_VanW"/>
</dbReference>
<evidence type="ECO:0000313" key="2">
    <source>
        <dbReference type="Proteomes" id="UP000249467"/>
    </source>
</evidence>